<evidence type="ECO:0000313" key="11">
    <source>
        <dbReference type="EMBL" id="KRK79990.1"/>
    </source>
</evidence>
<evidence type="ECO:0000256" key="1">
    <source>
        <dbReference type="ARBA" id="ARBA00001232"/>
    </source>
</evidence>
<dbReference type="GO" id="GO:0006633">
    <property type="term" value="P:fatty acid biosynthetic process"/>
    <property type="evidence" value="ECO:0007669"/>
    <property type="project" value="UniProtKB-UniRule"/>
</dbReference>
<keyword evidence="11" id="KW-0012">Acyltransferase</keyword>
<dbReference type="SUPFAM" id="SSF53659">
    <property type="entry name" value="Isocitrate/Isopropylmalate dehydrogenase-like"/>
    <property type="match status" value="1"/>
</dbReference>
<dbReference type="OrthoDB" id="9806408at2"/>
<keyword evidence="3 10" id="KW-0444">Lipid biosynthesis</keyword>
<dbReference type="GO" id="GO:0005737">
    <property type="term" value="C:cytoplasm"/>
    <property type="evidence" value="ECO:0007669"/>
    <property type="project" value="UniProtKB-SubCell"/>
</dbReference>
<reference evidence="11 12" key="1">
    <citation type="journal article" date="2015" name="Genome Announc.">
        <title>Expanding the biotechnology potential of lactobacilli through comparative genomics of 213 strains and associated genera.</title>
        <authorList>
            <person name="Sun Z."/>
            <person name="Harris H.M."/>
            <person name="McCann A."/>
            <person name="Guo C."/>
            <person name="Argimon S."/>
            <person name="Zhang W."/>
            <person name="Yang X."/>
            <person name="Jeffery I.B."/>
            <person name="Cooney J.C."/>
            <person name="Kagawa T.F."/>
            <person name="Liu W."/>
            <person name="Song Y."/>
            <person name="Salvetti E."/>
            <person name="Wrobel A."/>
            <person name="Rasinkangas P."/>
            <person name="Parkhill J."/>
            <person name="Rea M.C."/>
            <person name="O'Sullivan O."/>
            <person name="Ritari J."/>
            <person name="Douillard F.P."/>
            <person name="Paul Ross R."/>
            <person name="Yang R."/>
            <person name="Briner A.E."/>
            <person name="Felis G.E."/>
            <person name="de Vos W.M."/>
            <person name="Barrangou R."/>
            <person name="Klaenhammer T.R."/>
            <person name="Caufield P.W."/>
            <person name="Cui Y."/>
            <person name="Zhang H."/>
            <person name="O'Toole P.W."/>
        </authorList>
    </citation>
    <scope>NUCLEOTIDE SEQUENCE [LARGE SCALE GENOMIC DNA]</scope>
    <source>
        <strain evidence="11 12">DSM 19682</strain>
    </source>
</reference>
<organism evidence="11 12">
    <name type="scientific">Companilactobacillus nodensis DSM 19682 = JCM 14932 = NBRC 107160</name>
    <dbReference type="NCBI Taxonomy" id="1423775"/>
    <lineage>
        <taxon>Bacteria</taxon>
        <taxon>Bacillati</taxon>
        <taxon>Bacillota</taxon>
        <taxon>Bacilli</taxon>
        <taxon>Lactobacillales</taxon>
        <taxon>Lactobacillaceae</taxon>
        <taxon>Companilactobacillus</taxon>
    </lineage>
</organism>
<evidence type="ECO:0000256" key="4">
    <source>
        <dbReference type="ARBA" id="ARBA00022679"/>
    </source>
</evidence>
<dbReference type="EC" id="2.3.1.274" evidence="8 10"/>
<comment type="catalytic activity">
    <reaction evidence="1 10">
        <text>a fatty acyl-[ACP] + phosphate = an acyl phosphate + holo-[ACP]</text>
        <dbReference type="Rhea" id="RHEA:42292"/>
        <dbReference type="Rhea" id="RHEA-COMP:9685"/>
        <dbReference type="Rhea" id="RHEA-COMP:14125"/>
        <dbReference type="ChEBI" id="CHEBI:43474"/>
        <dbReference type="ChEBI" id="CHEBI:59918"/>
        <dbReference type="ChEBI" id="CHEBI:64479"/>
        <dbReference type="ChEBI" id="CHEBI:138651"/>
        <dbReference type="EC" id="2.3.1.274"/>
    </reaction>
</comment>
<comment type="function">
    <text evidence="10">Catalyzes the reversible formation of acyl-phosphate (acyl-PO(4)) from acyl-[acyl-carrier-protein] (acyl-ACP). This enzyme utilizes acyl-ACP as fatty acyl donor, but not acyl-CoA.</text>
</comment>
<gene>
    <name evidence="10" type="primary">plsX</name>
    <name evidence="11" type="ORF">FD03_GL000166</name>
</gene>
<evidence type="ECO:0000256" key="5">
    <source>
        <dbReference type="ARBA" id="ARBA00023098"/>
    </source>
</evidence>
<comment type="similarity">
    <text evidence="10">Belongs to the PlsX family.</text>
</comment>
<evidence type="ECO:0000313" key="12">
    <source>
        <dbReference type="Proteomes" id="UP000051248"/>
    </source>
</evidence>
<dbReference type="GO" id="GO:0043811">
    <property type="term" value="F:phosphate:acyl-[acyl carrier protein] acyltransferase activity"/>
    <property type="evidence" value="ECO:0007669"/>
    <property type="project" value="UniProtKB-UniRule"/>
</dbReference>
<dbReference type="eggNOG" id="COG0416">
    <property type="taxonomic scope" value="Bacteria"/>
</dbReference>
<keyword evidence="7 10" id="KW-1208">Phospholipid metabolism</keyword>
<dbReference type="STRING" id="1423775.FD03_GL000166"/>
<evidence type="ECO:0000256" key="8">
    <source>
        <dbReference type="ARBA" id="ARBA00024069"/>
    </source>
</evidence>
<protein>
    <recommendedName>
        <fullName evidence="8 10">Phosphate acyltransferase</fullName>
        <ecNumber evidence="8 10">2.3.1.274</ecNumber>
    </recommendedName>
    <alternativeName>
        <fullName evidence="10">Acyl-ACP phosphotransacylase</fullName>
    </alternativeName>
    <alternativeName>
        <fullName evidence="10">Acyl-[acyl-carrier-protein]--phosphate acyltransferase</fullName>
    </alternativeName>
    <alternativeName>
        <fullName evidence="10">Phosphate-acyl-ACP acyltransferase</fullName>
    </alternativeName>
</protein>
<proteinExistence type="inferred from homology"/>
<evidence type="ECO:0000256" key="6">
    <source>
        <dbReference type="ARBA" id="ARBA00023209"/>
    </source>
</evidence>
<dbReference type="AlphaFoldDB" id="A0A0R1K8I7"/>
<dbReference type="PIRSF" id="PIRSF002465">
    <property type="entry name" value="Phsphlp_syn_PlsX"/>
    <property type="match status" value="1"/>
</dbReference>
<dbReference type="InterPro" id="IPR003664">
    <property type="entry name" value="FA_synthesis"/>
</dbReference>
<dbReference type="Proteomes" id="UP000051248">
    <property type="component" value="Unassembled WGS sequence"/>
</dbReference>
<accession>A0A0R1K8I7</accession>
<keyword evidence="4 10" id="KW-0808">Transferase</keyword>
<keyword evidence="5 10" id="KW-0443">Lipid metabolism</keyword>
<dbReference type="RefSeq" id="WP_025024045.1">
    <property type="nucleotide sequence ID" value="NZ_AZDZ01000009.1"/>
</dbReference>
<comment type="caution">
    <text evidence="11">The sequence shown here is derived from an EMBL/GenBank/DDBJ whole genome shotgun (WGS) entry which is preliminary data.</text>
</comment>
<dbReference type="UniPathway" id="UPA00085"/>
<evidence type="ECO:0000256" key="2">
    <source>
        <dbReference type="ARBA" id="ARBA00022490"/>
    </source>
</evidence>
<dbReference type="Pfam" id="PF02504">
    <property type="entry name" value="FA_synthesis"/>
    <property type="match status" value="1"/>
</dbReference>
<dbReference type="PANTHER" id="PTHR30100:SF1">
    <property type="entry name" value="PHOSPHATE ACYLTRANSFERASE"/>
    <property type="match status" value="1"/>
</dbReference>
<dbReference type="InterPro" id="IPR012281">
    <property type="entry name" value="Phospholipid_synth_PlsX-like"/>
</dbReference>
<dbReference type="EMBL" id="AZDZ01000009">
    <property type="protein sequence ID" value="KRK79990.1"/>
    <property type="molecule type" value="Genomic_DNA"/>
</dbReference>
<evidence type="ECO:0000256" key="3">
    <source>
        <dbReference type="ARBA" id="ARBA00022516"/>
    </source>
</evidence>
<keyword evidence="2 10" id="KW-0963">Cytoplasm</keyword>
<evidence type="ECO:0000256" key="7">
    <source>
        <dbReference type="ARBA" id="ARBA00023264"/>
    </source>
</evidence>
<evidence type="ECO:0000256" key="10">
    <source>
        <dbReference type="HAMAP-Rule" id="MF_00019"/>
    </source>
</evidence>
<sequence>MKIAVDAMGGDNAPQVIVEGIEKARDEWTDLEFVLYGDETKIKKYLKNSDRISIVHTDEEILGTDEPVKAIRSKKNSSMVLAAKSVKAKEADAMLSLGNTGALLAAGIFIVGRIKQVERPALMPTLPVTNSALGVNVLDVGANAEAKPTYLQQWAVMGSIYARDVKQIKEPRIGLLNNGTEEDKGDTLHKEAFKLLSNTEGINFIGNVESNNILSGVADVIVTDGFTGNAALKATEGTATILLKEMKHALLNNGFFTKMGAAIVAPSLKGLRDMFDTSHAGGAVLLGLKSPVIKAHGAADSKTVFYTVKQIYDMLLNDTINKANTYFEQMNKKDEDK</sequence>
<dbReference type="Gene3D" id="3.40.718.10">
    <property type="entry name" value="Isopropylmalate Dehydrogenase"/>
    <property type="match status" value="1"/>
</dbReference>
<dbReference type="GO" id="GO:0008654">
    <property type="term" value="P:phospholipid biosynthetic process"/>
    <property type="evidence" value="ECO:0007669"/>
    <property type="project" value="UniProtKB-KW"/>
</dbReference>
<evidence type="ECO:0000256" key="9">
    <source>
        <dbReference type="ARBA" id="ARBA00046608"/>
    </source>
</evidence>
<dbReference type="PATRIC" id="fig|1423775.4.peg.170"/>
<comment type="pathway">
    <text evidence="10">Lipid metabolism; phospholipid metabolism.</text>
</comment>
<name>A0A0R1K8I7_9LACO</name>
<dbReference type="NCBIfam" id="TIGR00182">
    <property type="entry name" value="plsX"/>
    <property type="match status" value="1"/>
</dbReference>
<keyword evidence="12" id="KW-1185">Reference proteome</keyword>
<keyword evidence="6 10" id="KW-0594">Phospholipid biosynthesis</keyword>
<comment type="subunit">
    <text evidence="9 10">Homodimer. Probably interacts with PlsY.</text>
</comment>
<dbReference type="PANTHER" id="PTHR30100">
    <property type="entry name" value="FATTY ACID/PHOSPHOLIPID SYNTHESIS PROTEIN PLSX"/>
    <property type="match status" value="1"/>
</dbReference>
<comment type="subcellular location">
    <subcellularLocation>
        <location evidence="10">Cytoplasm</location>
    </subcellularLocation>
    <text evidence="10">Associated with the membrane possibly through PlsY.</text>
</comment>
<dbReference type="HAMAP" id="MF_00019">
    <property type="entry name" value="PlsX"/>
    <property type="match status" value="1"/>
</dbReference>